<feature type="compositionally biased region" description="Low complexity" evidence="1">
    <location>
        <begin position="171"/>
        <end position="196"/>
    </location>
</feature>
<dbReference type="Proteomes" id="UP000637239">
    <property type="component" value="Chromosome 2"/>
</dbReference>
<dbReference type="GeneID" id="66979046"/>
<evidence type="ECO:0000313" key="3">
    <source>
        <dbReference type="Proteomes" id="UP000637239"/>
    </source>
</evidence>
<dbReference type="EMBL" id="AP024417">
    <property type="protein sequence ID" value="BCR84687.1"/>
    <property type="molecule type" value="Genomic_DNA"/>
</dbReference>
<dbReference type="RefSeq" id="XP_043133209.1">
    <property type="nucleotide sequence ID" value="XM_043284416.1"/>
</dbReference>
<keyword evidence="3" id="KW-1185">Reference proteome</keyword>
<organism evidence="2 3">
    <name type="scientific">Aspergillus chevalieri</name>
    <name type="common">Eurotium chevalieri</name>
    <dbReference type="NCBI Taxonomy" id="182096"/>
    <lineage>
        <taxon>Eukaryota</taxon>
        <taxon>Fungi</taxon>
        <taxon>Dikarya</taxon>
        <taxon>Ascomycota</taxon>
        <taxon>Pezizomycotina</taxon>
        <taxon>Eurotiomycetes</taxon>
        <taxon>Eurotiomycetidae</taxon>
        <taxon>Eurotiales</taxon>
        <taxon>Aspergillaceae</taxon>
        <taxon>Aspergillus</taxon>
        <taxon>Aspergillus subgen. Aspergillus</taxon>
    </lineage>
</organism>
<accession>A0A7R7VH94</accession>
<feature type="compositionally biased region" description="Acidic residues" evidence="1">
    <location>
        <begin position="216"/>
        <end position="247"/>
    </location>
</feature>
<protein>
    <submittedName>
        <fullName evidence="2">Uncharacterized protein</fullName>
    </submittedName>
</protein>
<reference evidence="2" key="2">
    <citation type="submission" date="2021-02" db="EMBL/GenBank/DDBJ databases">
        <title>Aspergillus chevalieri M1 genome sequence.</title>
        <authorList>
            <person name="Kadooka C."/>
            <person name="Mori K."/>
            <person name="Futagami T."/>
        </authorList>
    </citation>
    <scope>NUCLEOTIDE SEQUENCE</scope>
    <source>
        <strain evidence="2">M1</strain>
    </source>
</reference>
<sequence>MSMNYNSTPRINNPFKVDGEFDFRLAKASDLLDIQKISKQALRNTVTVLTRDIPSTLQTLQGNMPFPNEDDNTAAYPTYLSVPILIARNTTNASGENKPRVVGYAFLGPRRKSTSTTGDAWTMEVRKLAVGGGKWYIFPVEGMAGTYGVSINTAYLWFDGHGGNGDGEGSEAGSAESEGSAGSEGSAASYDSYGSERSQGSQTSVSSEKNSHESDDDKDEDSEDEEDDWDDDDDPYGEVEDDDIEYD</sequence>
<gene>
    <name evidence="2" type="ORF">ACHE_20145A</name>
</gene>
<proteinExistence type="predicted"/>
<evidence type="ECO:0000313" key="2">
    <source>
        <dbReference type="EMBL" id="BCR84687.1"/>
    </source>
</evidence>
<evidence type="ECO:0000256" key="1">
    <source>
        <dbReference type="SAM" id="MobiDB-lite"/>
    </source>
</evidence>
<dbReference type="AlphaFoldDB" id="A0A7R7VH94"/>
<name>A0A7R7VH94_ASPCH</name>
<feature type="region of interest" description="Disordered" evidence="1">
    <location>
        <begin position="166"/>
        <end position="247"/>
    </location>
</feature>
<dbReference type="KEGG" id="ache:ACHE_20145A"/>
<reference evidence="2" key="1">
    <citation type="submission" date="2021-01" db="EMBL/GenBank/DDBJ databases">
        <authorList>
            <consortium name="Aspergillus chevalieri M1 genome sequencing consortium"/>
            <person name="Kazuki M."/>
            <person name="Futagami T."/>
        </authorList>
    </citation>
    <scope>NUCLEOTIDE SEQUENCE</scope>
    <source>
        <strain evidence="2">M1</strain>
    </source>
</reference>